<reference evidence="2" key="1">
    <citation type="submission" date="2016-11" db="UniProtKB">
        <authorList>
            <consortium name="WormBaseParasite"/>
        </authorList>
    </citation>
    <scope>IDENTIFICATION</scope>
    <source>
        <strain evidence="2">KR3021</strain>
    </source>
</reference>
<dbReference type="WBParaSite" id="RSKR_0000181700.1">
    <property type="protein sequence ID" value="RSKR_0000181700.1"/>
    <property type="gene ID" value="RSKR_0000181700"/>
</dbReference>
<evidence type="ECO:0000313" key="2">
    <source>
        <dbReference type="WBParaSite" id="RSKR_0000181700.1"/>
    </source>
</evidence>
<organism evidence="1 2">
    <name type="scientific">Rhabditophanes sp. KR3021</name>
    <dbReference type="NCBI Taxonomy" id="114890"/>
    <lineage>
        <taxon>Eukaryota</taxon>
        <taxon>Metazoa</taxon>
        <taxon>Ecdysozoa</taxon>
        <taxon>Nematoda</taxon>
        <taxon>Chromadorea</taxon>
        <taxon>Rhabditida</taxon>
        <taxon>Tylenchina</taxon>
        <taxon>Panagrolaimomorpha</taxon>
        <taxon>Strongyloidoidea</taxon>
        <taxon>Alloionematidae</taxon>
        <taxon>Rhabditophanes</taxon>
    </lineage>
</organism>
<protein>
    <submittedName>
        <fullName evidence="2">MFS domain-containing protein</fullName>
    </submittedName>
</protein>
<dbReference type="Proteomes" id="UP000095286">
    <property type="component" value="Unplaced"/>
</dbReference>
<proteinExistence type="predicted"/>
<accession>A0AC35TLI9</accession>
<evidence type="ECO:0000313" key="1">
    <source>
        <dbReference type="Proteomes" id="UP000095286"/>
    </source>
</evidence>
<name>A0AC35TLI9_9BILA</name>
<sequence length="545" mass="59391">MSEAFSDTKSMTKMENVDGMGPHSDKLPLKRTIFIVFVSICLTVITNLPSGSSHTTINTGAALIDAYMNSSYLSRGSELSHGEISLLRSGLSSSWYVGQIIGTLISPIIMNHLGRKGAYILSQIGMTSACALQWASTHSPYPEVFFAGRVLASIFSPLSDAALIIYTREIAPPHLVGAVGSMMNPGFSVCALIGALLSTKHILGDSLNKMLFVPILPGILGLLFLIWIPETPKFLYLSKNDERGARRSLKFYQGKKSNIDATISSFEYEKIQELSSEGGKFTDVIFIPHVRKATLLCMLVFLCTLPFYPFLSYSTHFLVALKIDLTSSQYLSTVIMVILTISAAISPIAISKYSRRGMVLGFGSLGVVCIALITVCSFFIAINPMWKYACVVFMIGYIVCHGLAIGSIAWFVGTELVSHEYSSIVLCFCIGVQSFLIAGINFATIPLFDHFGTICYIPLFCIPSAICLVILYYHLPETKDANIVDVIIKLKGGIKKSKKTIFPLFAPLIVGDNLKKTSTIEILDSPQTSTTGSFASVQEQNLSSP</sequence>